<dbReference type="EMBL" id="ML978729">
    <property type="protein sequence ID" value="KAF2085595.1"/>
    <property type="molecule type" value="Genomic_DNA"/>
</dbReference>
<keyword evidence="4" id="KW-1185">Reference proteome</keyword>
<dbReference type="InterPro" id="IPR036264">
    <property type="entry name" value="Bact_exopeptidase_dim_dom"/>
</dbReference>
<evidence type="ECO:0000313" key="3">
    <source>
        <dbReference type="EMBL" id="KAF2085595.1"/>
    </source>
</evidence>
<dbReference type="AlphaFoldDB" id="A0A9P4HUN1"/>
<dbReference type="Gene3D" id="3.40.630.10">
    <property type="entry name" value="Zn peptidases"/>
    <property type="match status" value="1"/>
</dbReference>
<protein>
    <submittedName>
        <fullName evidence="3">Metal-dependent amidase/aminoacylase/carboxypeptidase</fullName>
    </submittedName>
</protein>
<dbReference type="OrthoDB" id="6119954at2759"/>
<comment type="caution">
    <text evidence="3">The sequence shown here is derived from an EMBL/GenBank/DDBJ whole genome shotgun (WGS) entry which is preliminary data.</text>
</comment>
<dbReference type="Gene3D" id="3.30.70.360">
    <property type="match status" value="1"/>
</dbReference>
<sequence>MKDPNGVHTADNSHSNSFTTESRRDSLAWWNKPANRVDRDLRSIVDRHLPLLDTHFVPIYKRLHEQPELGGREIRTAAIIGEYLKALGFQQVHEHIGGHGIAAVLENGNGPTVLLRASMDALPIREDSYLSYASKIPGIMHASGHDMQSTCLLAACALLCSAHTEWRGTLIAIFQPDSERGKGALAMLTAGLYTKIPKPDIILAQRVDHKRAGSLAIRPGLSMAAADSFAIRIPGRGGHSSEPQNCIDPIVTASYVIVRLQSIVSRAVAPLDSVVLTCAAIHAGDSETVIPDFCDLKVNVQSFKADVREDVILTMKDLVKSECRASQLTEHPRIEQTAQFPRTHNDPDATEIVKTALSSYFGDENMEEQEVLVGSEDLSNLSSEGEVPVVLWFFGGTPPELWDEAVSKGQGHALPRCHSSGFAPIIQPTMEVGTKAMAVAALSFFH</sequence>
<dbReference type="SUPFAM" id="SSF53187">
    <property type="entry name" value="Zn-dependent exopeptidases"/>
    <property type="match status" value="1"/>
</dbReference>
<name>A0A9P4HUN1_9PEZI</name>
<dbReference type="InterPro" id="IPR002933">
    <property type="entry name" value="Peptidase_M20"/>
</dbReference>
<gene>
    <name evidence="3" type="ORF">K490DRAFT_46174</name>
</gene>
<evidence type="ECO:0000313" key="4">
    <source>
        <dbReference type="Proteomes" id="UP000799776"/>
    </source>
</evidence>
<evidence type="ECO:0000259" key="2">
    <source>
        <dbReference type="Pfam" id="PF07687"/>
    </source>
</evidence>
<comment type="similarity">
    <text evidence="1">Belongs to the peptidase M20A family.</text>
</comment>
<dbReference type="Proteomes" id="UP000799776">
    <property type="component" value="Unassembled WGS sequence"/>
</dbReference>
<dbReference type="Pfam" id="PF01546">
    <property type="entry name" value="Peptidase_M20"/>
    <property type="match status" value="1"/>
</dbReference>
<accession>A0A9P4HUN1</accession>
<reference evidence="3" key="1">
    <citation type="journal article" date="2020" name="Stud. Mycol.">
        <title>101 Dothideomycetes genomes: a test case for predicting lifestyles and emergence of pathogens.</title>
        <authorList>
            <person name="Haridas S."/>
            <person name="Albert R."/>
            <person name="Binder M."/>
            <person name="Bloem J."/>
            <person name="Labutti K."/>
            <person name="Salamov A."/>
            <person name="Andreopoulos B."/>
            <person name="Baker S."/>
            <person name="Barry K."/>
            <person name="Bills G."/>
            <person name="Bluhm B."/>
            <person name="Cannon C."/>
            <person name="Castanera R."/>
            <person name="Culley D."/>
            <person name="Daum C."/>
            <person name="Ezra D."/>
            <person name="Gonzalez J."/>
            <person name="Henrissat B."/>
            <person name="Kuo A."/>
            <person name="Liang C."/>
            <person name="Lipzen A."/>
            <person name="Lutzoni F."/>
            <person name="Magnuson J."/>
            <person name="Mondo S."/>
            <person name="Nolan M."/>
            <person name="Ohm R."/>
            <person name="Pangilinan J."/>
            <person name="Park H.-J."/>
            <person name="Ramirez L."/>
            <person name="Alfaro M."/>
            <person name="Sun H."/>
            <person name="Tritt A."/>
            <person name="Yoshinaga Y."/>
            <person name="Zwiers L.-H."/>
            <person name="Turgeon B."/>
            <person name="Goodwin S."/>
            <person name="Spatafora J."/>
            <person name="Crous P."/>
            <person name="Grigoriev I."/>
        </authorList>
    </citation>
    <scope>NUCLEOTIDE SEQUENCE</scope>
    <source>
        <strain evidence="3">CBS 121410</strain>
    </source>
</reference>
<organism evidence="3 4">
    <name type="scientific">Saccharata proteae CBS 121410</name>
    <dbReference type="NCBI Taxonomy" id="1314787"/>
    <lineage>
        <taxon>Eukaryota</taxon>
        <taxon>Fungi</taxon>
        <taxon>Dikarya</taxon>
        <taxon>Ascomycota</taxon>
        <taxon>Pezizomycotina</taxon>
        <taxon>Dothideomycetes</taxon>
        <taxon>Dothideomycetes incertae sedis</taxon>
        <taxon>Botryosphaeriales</taxon>
        <taxon>Saccharataceae</taxon>
        <taxon>Saccharata</taxon>
    </lineage>
</organism>
<proteinExistence type="inferred from homology"/>
<dbReference type="Pfam" id="PF07687">
    <property type="entry name" value="M20_dimer"/>
    <property type="match status" value="1"/>
</dbReference>
<feature type="domain" description="Peptidase M20 dimerisation" evidence="2">
    <location>
        <begin position="228"/>
        <end position="324"/>
    </location>
</feature>
<dbReference type="InterPro" id="IPR017439">
    <property type="entry name" value="Amidohydrolase"/>
</dbReference>
<dbReference type="PANTHER" id="PTHR11014">
    <property type="entry name" value="PEPTIDASE M20 FAMILY MEMBER"/>
    <property type="match status" value="1"/>
</dbReference>
<dbReference type="PANTHER" id="PTHR11014:SF63">
    <property type="entry name" value="METALLOPEPTIDASE, PUTATIVE (AFU_ORTHOLOGUE AFUA_6G09600)-RELATED"/>
    <property type="match status" value="1"/>
</dbReference>
<evidence type="ECO:0000256" key="1">
    <source>
        <dbReference type="ARBA" id="ARBA00006247"/>
    </source>
</evidence>
<dbReference type="SUPFAM" id="SSF55031">
    <property type="entry name" value="Bacterial exopeptidase dimerisation domain"/>
    <property type="match status" value="1"/>
</dbReference>
<dbReference type="NCBIfam" id="TIGR01891">
    <property type="entry name" value="amidohydrolases"/>
    <property type="match status" value="1"/>
</dbReference>
<dbReference type="GO" id="GO:0016787">
    <property type="term" value="F:hydrolase activity"/>
    <property type="evidence" value="ECO:0007669"/>
    <property type="project" value="InterPro"/>
</dbReference>
<dbReference type="InterPro" id="IPR011650">
    <property type="entry name" value="Peptidase_M20_dimer"/>
</dbReference>